<evidence type="ECO:0000313" key="4">
    <source>
        <dbReference type="Proteomes" id="UP000030755"/>
    </source>
</evidence>
<feature type="signal peptide" evidence="1">
    <location>
        <begin position="1"/>
        <end position="17"/>
    </location>
</feature>
<proteinExistence type="predicted"/>
<gene>
    <name evidence="2" type="ORF">O9G_001846</name>
    <name evidence="3" type="ORF">ROZALSC1DRAFT_29664</name>
</gene>
<feature type="chain" id="PRO_5040665203" description="Arrestin-like N-terminal domain-containing protein" evidence="1">
    <location>
        <begin position="18"/>
        <end position="174"/>
    </location>
</feature>
<sequence>MLLVSFFLFINTLFVSSTLIPTGRMSVSYEAPAKEIQITSSSDKLAHYHSGNTKGEYLSISIPENVSFRKVLNVTLTVMSHDQGWYTHDGSSTADVRIVHNGDEKKKFEGVYSNTKSTDENLRGVPQKYTWTMPDADLPTVQPGMKITFEPRVQYEGWANYVHSASFSLWYKRA</sequence>
<keyword evidence="1" id="KW-0732">Signal</keyword>
<dbReference type="HOGENOM" id="CLU_1540969_0_0_1"/>
<evidence type="ECO:0008006" key="6">
    <source>
        <dbReference type="Google" id="ProtNLM"/>
    </source>
</evidence>
<dbReference type="Proteomes" id="UP000030755">
    <property type="component" value="Unassembled WGS sequence"/>
</dbReference>
<accession>A0A075AVE6</accession>
<dbReference type="Proteomes" id="UP000281549">
    <property type="component" value="Unassembled WGS sequence"/>
</dbReference>
<reference evidence="2 4" key="1">
    <citation type="journal article" date="2013" name="Curr. Biol.">
        <title>Shared signatures of parasitism and phylogenomics unite Cryptomycota and microsporidia.</title>
        <authorList>
            <person name="James T.Y."/>
            <person name="Pelin A."/>
            <person name="Bonen L."/>
            <person name="Ahrendt S."/>
            <person name="Sain D."/>
            <person name="Corradi N."/>
            <person name="Stajich J.E."/>
        </authorList>
    </citation>
    <scope>NUCLEOTIDE SEQUENCE [LARGE SCALE GENOMIC DNA]</scope>
    <source>
        <strain evidence="2">CSF55</strain>
        <strain evidence="2">CSF55</strain>
    </source>
</reference>
<reference evidence="3" key="3">
    <citation type="submission" date="2018-08" db="EMBL/GenBank/DDBJ databases">
        <title>Leveraging single-cell genomics to expand the Fungal Tree of Life.</title>
        <authorList>
            <consortium name="DOE Joint Genome Institute"/>
            <person name="Ahrendt S.R."/>
            <person name="Quandt C.A."/>
            <person name="Ciobanu D."/>
            <person name="Clum A."/>
            <person name="Salamov A."/>
            <person name="Andreopoulos B."/>
            <person name="Cheng J.-F."/>
            <person name="Woyke T."/>
            <person name="Pelin A."/>
            <person name="Henrissat B."/>
            <person name="Reynolds N."/>
            <person name="Benny G.L."/>
            <person name="Smith M.E."/>
            <person name="James T.Y."/>
            <person name="Grigoriev I.V."/>
        </authorList>
    </citation>
    <scope>NUCLEOTIDE SEQUENCE</scope>
    <source>
        <strain evidence="3">CSF55</strain>
    </source>
</reference>
<evidence type="ECO:0000313" key="2">
    <source>
        <dbReference type="EMBL" id="EPZ34233.1"/>
    </source>
</evidence>
<evidence type="ECO:0000256" key="1">
    <source>
        <dbReference type="SAM" id="SignalP"/>
    </source>
</evidence>
<name>A0A075AVE6_ROZAC</name>
<dbReference type="EMBL" id="KE560971">
    <property type="protein sequence ID" value="EPZ34233.1"/>
    <property type="molecule type" value="Genomic_DNA"/>
</dbReference>
<evidence type="ECO:0000313" key="3">
    <source>
        <dbReference type="EMBL" id="RKP18670.1"/>
    </source>
</evidence>
<protein>
    <recommendedName>
        <fullName evidence="6">Arrestin-like N-terminal domain-containing protein</fullName>
    </recommendedName>
</protein>
<keyword evidence="4" id="KW-1185">Reference proteome</keyword>
<reference evidence="5" key="2">
    <citation type="journal article" date="2018" name="Nat. Microbiol.">
        <title>Leveraging single-cell genomics to expand the fungal tree of life.</title>
        <authorList>
            <person name="Ahrendt S.R."/>
            <person name="Quandt C.A."/>
            <person name="Ciobanu D."/>
            <person name="Clum A."/>
            <person name="Salamov A."/>
            <person name="Andreopoulos B."/>
            <person name="Cheng J.F."/>
            <person name="Woyke T."/>
            <person name="Pelin A."/>
            <person name="Henrissat B."/>
            <person name="Reynolds N.K."/>
            <person name="Benny G.L."/>
            <person name="Smith M.E."/>
            <person name="James T.Y."/>
            <person name="Grigoriev I.V."/>
        </authorList>
    </citation>
    <scope>NUCLEOTIDE SEQUENCE [LARGE SCALE GENOMIC DNA]</scope>
    <source>
        <strain evidence="5">CSF55</strain>
    </source>
</reference>
<organism evidence="2 4">
    <name type="scientific">Rozella allomycis (strain CSF55)</name>
    <dbReference type="NCBI Taxonomy" id="988480"/>
    <lineage>
        <taxon>Eukaryota</taxon>
        <taxon>Fungi</taxon>
        <taxon>Fungi incertae sedis</taxon>
        <taxon>Cryptomycota</taxon>
        <taxon>Cryptomycota incertae sedis</taxon>
        <taxon>Rozella</taxon>
    </lineage>
</organism>
<dbReference type="EMBL" id="ML005398">
    <property type="protein sequence ID" value="RKP18670.1"/>
    <property type="molecule type" value="Genomic_DNA"/>
</dbReference>
<dbReference type="AlphaFoldDB" id="A0A075AVE6"/>
<dbReference type="OrthoDB" id="2157530at2759"/>
<evidence type="ECO:0000313" key="5">
    <source>
        <dbReference type="Proteomes" id="UP000281549"/>
    </source>
</evidence>